<feature type="transmembrane region" description="Helical" evidence="1">
    <location>
        <begin position="107"/>
        <end position="125"/>
    </location>
</feature>
<evidence type="ECO:0008006" key="4">
    <source>
        <dbReference type="Google" id="ProtNLM"/>
    </source>
</evidence>
<feature type="transmembrane region" description="Helical" evidence="1">
    <location>
        <begin position="74"/>
        <end position="95"/>
    </location>
</feature>
<evidence type="ECO:0000313" key="3">
    <source>
        <dbReference type="Proteomes" id="UP001431634"/>
    </source>
</evidence>
<dbReference type="RefSeq" id="WP_281447744.1">
    <property type="nucleotide sequence ID" value="NZ_JASBAO010000001.1"/>
</dbReference>
<comment type="caution">
    <text evidence="2">The sequence shown here is derived from an EMBL/GenBank/DDBJ whole genome shotgun (WGS) entry which is preliminary data.</text>
</comment>
<feature type="transmembrane region" description="Helical" evidence="1">
    <location>
        <begin position="163"/>
        <end position="185"/>
    </location>
</feature>
<dbReference type="EMBL" id="JASBAO010000001">
    <property type="protein sequence ID" value="MDI2090612.1"/>
    <property type="molecule type" value="Genomic_DNA"/>
</dbReference>
<feature type="transmembrane region" description="Helical" evidence="1">
    <location>
        <begin position="6"/>
        <end position="28"/>
    </location>
</feature>
<accession>A0ABT6Q0I6</accession>
<keyword evidence="1" id="KW-0472">Membrane</keyword>
<keyword evidence="1" id="KW-0812">Transmembrane</keyword>
<name>A0ABT6Q0I6_9PROT</name>
<gene>
    <name evidence="2" type="ORF">QJV27_04315</name>
</gene>
<reference evidence="2" key="1">
    <citation type="submission" date="2023-05" db="EMBL/GenBank/DDBJ databases">
        <title>Whole genome sequence of Commensalibacter sp.</title>
        <authorList>
            <person name="Charoenyingcharoen P."/>
            <person name="Yukphan P."/>
        </authorList>
    </citation>
    <scope>NUCLEOTIDE SEQUENCE</scope>
    <source>
        <strain evidence="2">TBRC 16381</strain>
    </source>
</reference>
<keyword evidence="3" id="KW-1185">Reference proteome</keyword>
<protein>
    <recommendedName>
        <fullName evidence="4">NADH:quinone oxidoreductase/Mrp antiporter membrane subunit domain-containing protein</fullName>
    </recommendedName>
</protein>
<feature type="transmembrane region" description="Helical" evidence="1">
    <location>
        <begin position="307"/>
        <end position="328"/>
    </location>
</feature>
<evidence type="ECO:0000313" key="2">
    <source>
        <dbReference type="EMBL" id="MDI2090612.1"/>
    </source>
</evidence>
<keyword evidence="1" id="KW-1133">Transmembrane helix</keyword>
<feature type="transmembrane region" description="Helical" evidence="1">
    <location>
        <begin position="191"/>
        <end position="213"/>
    </location>
</feature>
<feature type="transmembrane region" description="Helical" evidence="1">
    <location>
        <begin position="225"/>
        <end position="247"/>
    </location>
</feature>
<sequence>MQTSNDLAKILYWACVIWPFVGVIGIFACEGAAARARCHFIVSGILVILTGLSACMADNFFLSVVWSSDGLTRFLRLIIAVGAGVSTLLLTFWSPRSLFFDKSEKRHLWTLLLFHIITATAILAVGVNNLFIALLFIVVLAALLMMGCILNQGGSSLKAGWAVFRYILLLIIMALIGAFLLAAVPVDNAPFLAQLSSVVLSLGVVLAAGLFPMSISFLRLNVEMPITLGGIGSFILSIPVIATLLRLHQIPSYDPSEPLLMALVIISLCFILLNEQNRERSSLYLSANLLITLAICGGIFANHPEGVYISCLFMMALVIFAPLGYMVSKKETNNLSSFESWIMLGLSGFPPIGIFWACSLLMSYLMIWMPWVGIGVLCLLLIRGYVLFQRGGVFFFPKFPLTKEAKVIIGLLILQTVLLPIFTSKWLHMIAIEFVKLHGGSP</sequence>
<organism evidence="2 3">
    <name type="scientific">Commensalibacter oyaizuii</name>
    <dbReference type="NCBI Taxonomy" id="3043873"/>
    <lineage>
        <taxon>Bacteria</taxon>
        <taxon>Pseudomonadati</taxon>
        <taxon>Pseudomonadota</taxon>
        <taxon>Alphaproteobacteria</taxon>
        <taxon>Acetobacterales</taxon>
        <taxon>Acetobacteraceae</taxon>
    </lineage>
</organism>
<feature type="transmembrane region" description="Helical" evidence="1">
    <location>
        <begin position="282"/>
        <end position="301"/>
    </location>
</feature>
<feature type="transmembrane region" description="Helical" evidence="1">
    <location>
        <begin position="368"/>
        <end position="386"/>
    </location>
</feature>
<feature type="transmembrane region" description="Helical" evidence="1">
    <location>
        <begin position="259"/>
        <end position="275"/>
    </location>
</feature>
<feature type="transmembrane region" description="Helical" evidence="1">
    <location>
        <begin position="40"/>
        <end position="62"/>
    </location>
</feature>
<feature type="transmembrane region" description="Helical" evidence="1">
    <location>
        <begin position="407"/>
        <end position="427"/>
    </location>
</feature>
<evidence type="ECO:0000256" key="1">
    <source>
        <dbReference type="SAM" id="Phobius"/>
    </source>
</evidence>
<proteinExistence type="predicted"/>
<feature type="transmembrane region" description="Helical" evidence="1">
    <location>
        <begin position="131"/>
        <end position="151"/>
    </location>
</feature>
<dbReference type="Proteomes" id="UP001431634">
    <property type="component" value="Unassembled WGS sequence"/>
</dbReference>
<feature type="transmembrane region" description="Helical" evidence="1">
    <location>
        <begin position="340"/>
        <end position="362"/>
    </location>
</feature>